<evidence type="ECO:0000313" key="7">
    <source>
        <dbReference type="EMBL" id="WJE88696.1"/>
    </source>
</evidence>
<dbReference type="InterPro" id="IPR043128">
    <property type="entry name" value="Rev_trsase/Diguanyl_cyclase"/>
</dbReference>
<keyword evidence="5" id="KW-0693">Viral RNA replication</keyword>
<dbReference type="GO" id="GO:0039694">
    <property type="term" value="P:viral RNA genome replication"/>
    <property type="evidence" value="ECO:0007669"/>
    <property type="project" value="InterPro"/>
</dbReference>
<dbReference type="GO" id="GO:0006351">
    <property type="term" value="P:DNA-templated transcription"/>
    <property type="evidence" value="ECO:0007669"/>
    <property type="project" value="InterPro"/>
</dbReference>
<evidence type="ECO:0000256" key="4">
    <source>
        <dbReference type="ARBA" id="ARBA00022741"/>
    </source>
</evidence>
<dbReference type="GO" id="GO:0003723">
    <property type="term" value="F:RNA binding"/>
    <property type="evidence" value="ECO:0007669"/>
    <property type="project" value="InterPro"/>
</dbReference>
<sequence length="557" mass="64235">MTKSVKAAAADRKVVLTLESDQGFAYSLRPARQDRLAREAASIYFGEENVQKILGTLHRSKISYEALMEDLFEYERPRVRSMREDPSYQMAFQSVRADLTCGLKEKLVPYTTGAVPNLKDFPNSKSPGLPWKLAGYRSKKEVIQVPENVSNNRIMWHHISAGRKVILPDVCLFARPQIAKIDKQKIRAVWGYPLDVYMEEARFFYPIMDYLKSDRHKFPIAYGFEMAHGGMQAVNSMLIRNPDSKFVVLDWSKIDKTIQPWLIRDCFLILSELIDFGKVLDSDGKTWKVREWRSIRRWRYMINYFINTPVRTCKGERFLIKGGVPSGSCFTNLIDSIVNLLVIRYLSYETLGQYPKGELILGDDAAIVVQGTMNLEDWAALALEKFGMVINVSKSYVTTNPRNVHFLGHFNADGIPFKNQDFLIASFIQPEYSRRTAAEAAAAALGQLWTSFDPKYATKWFNIINYIADWDDITLSEVVIHLRNHHFRHKYLGHVGIDATTITIPVPTNEGLVLEVIPPLTCPRQIIDRKYDYLALWRDTQKFWYIEKPLLDEQMEE</sequence>
<organism evidence="7">
    <name type="scientific">Halyomorpha halys partiti-like virus 1</name>
    <dbReference type="NCBI Taxonomy" id="3051324"/>
    <lineage>
        <taxon>Viruses</taxon>
        <taxon>Riboviria</taxon>
        <taxon>Orthornavirae</taxon>
        <taxon>Pisuviricota</taxon>
        <taxon>Duplopiviricetes</taxon>
        <taxon>Durnavirales</taxon>
        <taxon>Partitiviridae</taxon>
    </lineage>
</organism>
<keyword evidence="4" id="KW-0547">Nucleotide-binding</keyword>
<evidence type="ECO:0000256" key="2">
    <source>
        <dbReference type="ARBA" id="ARBA00022679"/>
    </source>
</evidence>
<keyword evidence="2" id="KW-0808">Transferase</keyword>
<evidence type="ECO:0000256" key="5">
    <source>
        <dbReference type="ARBA" id="ARBA00022953"/>
    </source>
</evidence>
<protein>
    <submittedName>
        <fullName evidence="7">RNA-dependent RNA polymerase</fullName>
    </submittedName>
</protein>
<keyword evidence="1 7" id="KW-0696">RNA-directed RNA polymerase</keyword>
<evidence type="ECO:0000256" key="1">
    <source>
        <dbReference type="ARBA" id="ARBA00022484"/>
    </source>
</evidence>
<dbReference type="Gene3D" id="3.30.70.270">
    <property type="match status" value="1"/>
</dbReference>
<dbReference type="PROSITE" id="PS50507">
    <property type="entry name" value="RDRP_SSRNA_POS"/>
    <property type="match status" value="1"/>
</dbReference>
<dbReference type="SUPFAM" id="SSF56672">
    <property type="entry name" value="DNA/RNA polymerases"/>
    <property type="match status" value="1"/>
</dbReference>
<reference evidence="7" key="1">
    <citation type="journal article" date="2023" name="J. Invertebr. Pathol.">
        <title>Distribution and prevalence of viral genomes in Italian populations of the invasive brown marmorated stink bug Halyomorpha halys.</title>
        <authorList>
            <person name="Papa G."/>
            <person name="Abba S."/>
            <person name="Galetto L."/>
            <person name="Parise C."/>
            <person name="Marzachi C."/>
            <person name="Negri I."/>
        </authorList>
    </citation>
    <scope>NUCLEOTIDE SEQUENCE</scope>
    <source>
        <strain evidence="7">SO</strain>
    </source>
</reference>
<dbReference type="Pfam" id="PF00680">
    <property type="entry name" value="RdRP_1"/>
    <property type="match status" value="1"/>
</dbReference>
<keyword evidence="3" id="KW-0548">Nucleotidyltransferase</keyword>
<dbReference type="InterPro" id="IPR007094">
    <property type="entry name" value="RNA-dir_pol_PSvirus"/>
</dbReference>
<feature type="domain" description="RdRp catalytic" evidence="6">
    <location>
        <begin position="244"/>
        <end position="377"/>
    </location>
</feature>
<accession>A0AA49FRR4</accession>
<dbReference type="EMBL" id="OR074976">
    <property type="protein sequence ID" value="WJE88696.1"/>
    <property type="molecule type" value="Genomic_RNA"/>
</dbReference>
<proteinExistence type="predicted"/>
<dbReference type="GO" id="GO:0000166">
    <property type="term" value="F:nucleotide binding"/>
    <property type="evidence" value="ECO:0007669"/>
    <property type="project" value="UniProtKB-KW"/>
</dbReference>
<dbReference type="InterPro" id="IPR001205">
    <property type="entry name" value="RNA-dir_pol_C"/>
</dbReference>
<evidence type="ECO:0000259" key="6">
    <source>
        <dbReference type="PROSITE" id="PS50507"/>
    </source>
</evidence>
<name>A0AA49FRR4_9VIRU</name>
<dbReference type="InterPro" id="IPR043502">
    <property type="entry name" value="DNA/RNA_pol_sf"/>
</dbReference>
<evidence type="ECO:0000256" key="3">
    <source>
        <dbReference type="ARBA" id="ARBA00022695"/>
    </source>
</evidence>
<dbReference type="GO" id="GO:0003968">
    <property type="term" value="F:RNA-directed RNA polymerase activity"/>
    <property type="evidence" value="ECO:0007669"/>
    <property type="project" value="UniProtKB-KW"/>
</dbReference>